<dbReference type="GO" id="GO:0008270">
    <property type="term" value="F:zinc ion binding"/>
    <property type="evidence" value="ECO:0007669"/>
    <property type="project" value="InterPro"/>
</dbReference>
<sequence length="749" mass="83354">MDMPNGETPQGVNGDDHQHIRLACQACQRKKIKCDRNYPCGQCTRSNLQCALSSRKPRARHAGRRTMDSELRTRISKLENLVDSLSGDVGVPDEAQGGGADAATGDASDVPSPTVGKYLGSPFWTSLSTEVQAIRDALEEDQGEDDLDGTPSDTAPSNGAPVNANDFDLFICPPGVIYVMPGALNEPSPHMQQVLFTAFIENVDPMFKVFHVPTLRRLFEEGKPYLGQDASSPSCQALKAVAWYAAVNTLTDEECEARLGQARTGLIQQYRRTADVRIAQVDVVNTNDLTTLQAFVAYLVATRMTDMSRRVWTMTALVIRIAQAMGLHSKAPARTPFETELRRRLWHQIRFLDVFTAMDRATESLIAHGSFDTPMPTNVNDSEFDEDSTVIPSHETGITDMGFALVAYEAVRATQRLTTPESGPTGETWQQRLDYAHTFNKHLHDKYLQYCDTSQPFQRLILLIGKSMSGGMIIRAVRPIHRHVSSIPPRIDSPYVLQLATEALTENEKIYSDPDLGRWRWLVWVQWHPLSVALAGLCSIRGTDLADRAWGVVERSYERQLRFVADTRHGMLWRPIEKLYKKANAFRNDGRRESADGLGRRMLAQRQQLLLRQQQEMHERECPAQAVPQQSQVQVAQQAPPDWILNPGPPTTFASGAPHHQQPHMPTGSIPLDPMMSGSIDFGFDSSVMTPPTQEGDVSWLDWEHIMDDLSNPMDLDMSPGMGDMGQASGYVAEGGQEWGGGVLPQYGM</sequence>
<dbReference type="Proteomes" id="UP001168146">
    <property type="component" value="Unassembled WGS sequence"/>
</dbReference>
<dbReference type="PANTHER" id="PTHR31001">
    <property type="entry name" value="UNCHARACTERIZED TRANSCRIPTIONAL REGULATORY PROTEIN"/>
    <property type="match status" value="1"/>
</dbReference>
<dbReference type="PROSITE" id="PS50048">
    <property type="entry name" value="ZN2_CY6_FUNGAL_2"/>
    <property type="match status" value="1"/>
</dbReference>
<accession>A0AAN6JEU7</accession>
<dbReference type="SMART" id="SM00066">
    <property type="entry name" value="GAL4"/>
    <property type="match status" value="1"/>
</dbReference>
<dbReference type="GO" id="GO:0006351">
    <property type="term" value="P:DNA-templated transcription"/>
    <property type="evidence" value="ECO:0007669"/>
    <property type="project" value="InterPro"/>
</dbReference>
<evidence type="ECO:0000313" key="6">
    <source>
        <dbReference type="EMBL" id="KAK0327570.1"/>
    </source>
</evidence>
<keyword evidence="2" id="KW-0479">Metal-binding</keyword>
<evidence type="ECO:0000256" key="1">
    <source>
        <dbReference type="ARBA" id="ARBA00004123"/>
    </source>
</evidence>
<dbReference type="CDD" id="cd12148">
    <property type="entry name" value="fungal_TF_MHR"/>
    <property type="match status" value="1"/>
</dbReference>
<dbReference type="InterPro" id="IPR001138">
    <property type="entry name" value="Zn2Cys6_DnaBD"/>
</dbReference>
<dbReference type="InterPro" id="IPR007219">
    <property type="entry name" value="XnlR_reg_dom"/>
</dbReference>
<proteinExistence type="predicted"/>
<comment type="subcellular location">
    <subcellularLocation>
        <location evidence="1">Nucleus</location>
    </subcellularLocation>
</comment>
<feature type="region of interest" description="Disordered" evidence="4">
    <location>
        <begin position="615"/>
        <end position="668"/>
    </location>
</feature>
<dbReference type="PANTHER" id="PTHR31001:SF77">
    <property type="entry name" value="TRANSCRIPTION FACTOR, PUTATIVE (AFU_ORTHOLOGUE AFUA_3G12940)-RELATED"/>
    <property type="match status" value="1"/>
</dbReference>
<dbReference type="InterPro" id="IPR036864">
    <property type="entry name" value="Zn2-C6_fun-type_DNA-bd_sf"/>
</dbReference>
<feature type="domain" description="Zn(2)-C6 fungal-type" evidence="5">
    <location>
        <begin position="23"/>
        <end position="52"/>
    </location>
</feature>
<dbReference type="GO" id="GO:0000981">
    <property type="term" value="F:DNA-binding transcription factor activity, RNA polymerase II-specific"/>
    <property type="evidence" value="ECO:0007669"/>
    <property type="project" value="InterPro"/>
</dbReference>
<dbReference type="Gene3D" id="4.10.240.10">
    <property type="entry name" value="Zn(2)-C6 fungal-type DNA-binding domain"/>
    <property type="match status" value="1"/>
</dbReference>
<keyword evidence="3" id="KW-0539">Nucleus</keyword>
<evidence type="ECO:0000256" key="2">
    <source>
        <dbReference type="ARBA" id="ARBA00022723"/>
    </source>
</evidence>
<evidence type="ECO:0000259" key="5">
    <source>
        <dbReference type="PROSITE" id="PS50048"/>
    </source>
</evidence>
<feature type="region of interest" description="Disordered" evidence="4">
    <location>
        <begin position="141"/>
        <end position="160"/>
    </location>
</feature>
<dbReference type="GO" id="GO:0003677">
    <property type="term" value="F:DNA binding"/>
    <property type="evidence" value="ECO:0007669"/>
    <property type="project" value="InterPro"/>
</dbReference>
<dbReference type="AlphaFoldDB" id="A0AAN6JEU7"/>
<gene>
    <name evidence="6" type="ORF">LTR82_001085</name>
</gene>
<dbReference type="SUPFAM" id="SSF57701">
    <property type="entry name" value="Zn2/Cys6 DNA-binding domain"/>
    <property type="match status" value="1"/>
</dbReference>
<dbReference type="SMART" id="SM00906">
    <property type="entry name" value="Fungal_trans"/>
    <property type="match status" value="1"/>
</dbReference>
<dbReference type="CDD" id="cd00067">
    <property type="entry name" value="GAL4"/>
    <property type="match status" value="1"/>
</dbReference>
<dbReference type="EMBL" id="JASUXU010000002">
    <property type="protein sequence ID" value="KAK0327570.1"/>
    <property type="molecule type" value="Genomic_DNA"/>
</dbReference>
<feature type="region of interest" description="Disordered" evidence="4">
    <location>
        <begin position="86"/>
        <end position="111"/>
    </location>
</feature>
<dbReference type="Pfam" id="PF04082">
    <property type="entry name" value="Fungal_trans"/>
    <property type="match status" value="1"/>
</dbReference>
<dbReference type="Pfam" id="PF00172">
    <property type="entry name" value="Zn_clus"/>
    <property type="match status" value="1"/>
</dbReference>
<reference evidence="6" key="1">
    <citation type="submission" date="2021-12" db="EMBL/GenBank/DDBJ databases">
        <title>Black yeast isolated from Biological Soil Crust.</title>
        <authorList>
            <person name="Kurbessoian T."/>
        </authorList>
    </citation>
    <scope>NUCLEOTIDE SEQUENCE</scope>
    <source>
        <strain evidence="6">CCFEE 5208</strain>
    </source>
</reference>
<evidence type="ECO:0000256" key="3">
    <source>
        <dbReference type="ARBA" id="ARBA00023242"/>
    </source>
</evidence>
<comment type="caution">
    <text evidence="6">The sequence shown here is derived from an EMBL/GenBank/DDBJ whole genome shotgun (WGS) entry which is preliminary data.</text>
</comment>
<organism evidence="6 7">
    <name type="scientific">Friedmanniomyces endolithicus</name>
    <dbReference type="NCBI Taxonomy" id="329885"/>
    <lineage>
        <taxon>Eukaryota</taxon>
        <taxon>Fungi</taxon>
        <taxon>Dikarya</taxon>
        <taxon>Ascomycota</taxon>
        <taxon>Pezizomycotina</taxon>
        <taxon>Dothideomycetes</taxon>
        <taxon>Dothideomycetidae</taxon>
        <taxon>Mycosphaerellales</taxon>
        <taxon>Teratosphaeriaceae</taxon>
        <taxon>Friedmanniomyces</taxon>
    </lineage>
</organism>
<evidence type="ECO:0000313" key="7">
    <source>
        <dbReference type="Proteomes" id="UP001168146"/>
    </source>
</evidence>
<feature type="compositionally biased region" description="Low complexity" evidence="4">
    <location>
        <begin position="623"/>
        <end position="641"/>
    </location>
</feature>
<dbReference type="GO" id="GO:0005634">
    <property type="term" value="C:nucleus"/>
    <property type="evidence" value="ECO:0007669"/>
    <property type="project" value="UniProtKB-SubCell"/>
</dbReference>
<dbReference type="InterPro" id="IPR050613">
    <property type="entry name" value="Sec_Metabolite_Reg"/>
</dbReference>
<name>A0AAN6JEU7_9PEZI</name>
<evidence type="ECO:0000256" key="4">
    <source>
        <dbReference type="SAM" id="MobiDB-lite"/>
    </source>
</evidence>
<protein>
    <recommendedName>
        <fullName evidence="5">Zn(2)-C6 fungal-type domain-containing protein</fullName>
    </recommendedName>
</protein>